<reference evidence="2" key="1">
    <citation type="submission" date="2022-08" db="EMBL/GenBank/DDBJ databases">
        <authorList>
            <person name="Gutierrez-Valencia J."/>
        </authorList>
    </citation>
    <scope>NUCLEOTIDE SEQUENCE</scope>
</reference>
<evidence type="ECO:0000256" key="1">
    <source>
        <dbReference type="SAM" id="MobiDB-lite"/>
    </source>
</evidence>
<dbReference type="AlphaFoldDB" id="A0AAV0MIP4"/>
<feature type="region of interest" description="Disordered" evidence="1">
    <location>
        <begin position="1"/>
        <end position="23"/>
    </location>
</feature>
<dbReference type="Proteomes" id="UP001154282">
    <property type="component" value="Unassembled WGS sequence"/>
</dbReference>
<evidence type="ECO:0000313" key="2">
    <source>
        <dbReference type="EMBL" id="CAI0446633.1"/>
    </source>
</evidence>
<protein>
    <submittedName>
        <fullName evidence="2">Uncharacterized protein</fullName>
    </submittedName>
</protein>
<accession>A0AAV0MIP4</accession>
<dbReference type="EMBL" id="CAMGYJ010000007">
    <property type="protein sequence ID" value="CAI0446633.1"/>
    <property type="molecule type" value="Genomic_DNA"/>
</dbReference>
<evidence type="ECO:0000313" key="4">
    <source>
        <dbReference type="Proteomes" id="UP001154282"/>
    </source>
</evidence>
<name>A0AAV0MIP4_9ROSI</name>
<organism evidence="2 4">
    <name type="scientific">Linum tenue</name>
    <dbReference type="NCBI Taxonomy" id="586396"/>
    <lineage>
        <taxon>Eukaryota</taxon>
        <taxon>Viridiplantae</taxon>
        <taxon>Streptophyta</taxon>
        <taxon>Embryophyta</taxon>
        <taxon>Tracheophyta</taxon>
        <taxon>Spermatophyta</taxon>
        <taxon>Magnoliopsida</taxon>
        <taxon>eudicotyledons</taxon>
        <taxon>Gunneridae</taxon>
        <taxon>Pentapetalae</taxon>
        <taxon>rosids</taxon>
        <taxon>fabids</taxon>
        <taxon>Malpighiales</taxon>
        <taxon>Linaceae</taxon>
        <taxon>Linum</taxon>
    </lineage>
</organism>
<gene>
    <name evidence="2" type="ORF">LITE_LOCUS29092</name>
    <name evidence="3" type="ORF">LITE_LOCUS46089</name>
</gene>
<comment type="caution">
    <text evidence="2">The sequence shown here is derived from an EMBL/GenBank/DDBJ whole genome shotgun (WGS) entry which is preliminary data.</text>
</comment>
<sequence length="65" mass="6810">MLPPKTSFVTTWGSPTSQQGKGKSTWVTRTSAHSRCSCAALSGKWGTEKASGGCLSTSSRVEEGM</sequence>
<dbReference type="EMBL" id="CAMGYJ010000010">
    <property type="protein sequence ID" value="CAI0551683.1"/>
    <property type="molecule type" value="Genomic_DNA"/>
</dbReference>
<keyword evidence="4" id="KW-1185">Reference proteome</keyword>
<evidence type="ECO:0000313" key="3">
    <source>
        <dbReference type="EMBL" id="CAI0551683.1"/>
    </source>
</evidence>
<proteinExistence type="predicted"/>
<feature type="compositionally biased region" description="Polar residues" evidence="1">
    <location>
        <begin position="7"/>
        <end position="23"/>
    </location>
</feature>